<evidence type="ECO:0000313" key="5">
    <source>
        <dbReference type="Proteomes" id="UP001604043"/>
    </source>
</evidence>
<dbReference type="PANTHER" id="PTHR16943">
    <property type="entry name" value="2-METHYLCITRATE DEHYDRATASE-RELATED"/>
    <property type="match status" value="1"/>
</dbReference>
<dbReference type="InterPro" id="IPR045336">
    <property type="entry name" value="MmgE_PrpD_N"/>
</dbReference>
<name>A0ABW6ZGM9_9HYPH</name>
<dbReference type="EMBL" id="JBAFUR010000003">
    <property type="protein sequence ID" value="MFG1252952.1"/>
    <property type="molecule type" value="Genomic_DNA"/>
</dbReference>
<gene>
    <name evidence="4" type="ORF">V5F30_12135</name>
</gene>
<proteinExistence type="inferred from homology"/>
<dbReference type="Proteomes" id="UP001604043">
    <property type="component" value="Unassembled WGS sequence"/>
</dbReference>
<dbReference type="InterPro" id="IPR005656">
    <property type="entry name" value="MmgE_PrpD"/>
</dbReference>
<dbReference type="SUPFAM" id="SSF103378">
    <property type="entry name" value="2-methylcitrate dehydratase PrpD"/>
    <property type="match status" value="1"/>
</dbReference>
<dbReference type="PANTHER" id="PTHR16943:SF8">
    <property type="entry name" value="2-METHYLCITRATE DEHYDRATASE"/>
    <property type="match status" value="1"/>
</dbReference>
<comment type="similarity">
    <text evidence="1">Belongs to the PrpD family.</text>
</comment>
<comment type="caution">
    <text evidence="4">The sequence shown here is derived from an EMBL/GenBank/DDBJ whole genome shotgun (WGS) entry which is preliminary data.</text>
</comment>
<organism evidence="4 5">
    <name type="scientific">Xanthobacter aminoxidans</name>
    <dbReference type="NCBI Taxonomy" id="186280"/>
    <lineage>
        <taxon>Bacteria</taxon>
        <taxon>Pseudomonadati</taxon>
        <taxon>Pseudomonadota</taxon>
        <taxon>Alphaproteobacteria</taxon>
        <taxon>Hyphomicrobiales</taxon>
        <taxon>Xanthobacteraceae</taxon>
        <taxon>Xanthobacter</taxon>
    </lineage>
</organism>
<dbReference type="InterPro" id="IPR042188">
    <property type="entry name" value="MmgE/PrpD_sf_2"/>
</dbReference>
<accession>A0ABW6ZGM9</accession>
<protein>
    <submittedName>
        <fullName evidence="4">MmgE/PrpD family protein</fullName>
    </submittedName>
</protein>
<dbReference type="InterPro" id="IPR045337">
    <property type="entry name" value="MmgE_PrpD_C"/>
</dbReference>
<dbReference type="RefSeq" id="WP_210165119.1">
    <property type="nucleotide sequence ID" value="NZ_JBAFUR010000003.1"/>
</dbReference>
<dbReference type="Gene3D" id="3.30.1330.120">
    <property type="entry name" value="2-methylcitrate dehydratase PrpD"/>
    <property type="match status" value="1"/>
</dbReference>
<feature type="domain" description="MmgE/PrpD N-terminal" evidence="2">
    <location>
        <begin position="25"/>
        <end position="240"/>
    </location>
</feature>
<keyword evidence="5" id="KW-1185">Reference proteome</keyword>
<evidence type="ECO:0000259" key="2">
    <source>
        <dbReference type="Pfam" id="PF03972"/>
    </source>
</evidence>
<evidence type="ECO:0000259" key="3">
    <source>
        <dbReference type="Pfam" id="PF19305"/>
    </source>
</evidence>
<dbReference type="InterPro" id="IPR042183">
    <property type="entry name" value="MmgE/PrpD_sf_1"/>
</dbReference>
<dbReference type="Pfam" id="PF03972">
    <property type="entry name" value="MmgE_PrpD_N"/>
    <property type="match status" value="1"/>
</dbReference>
<reference evidence="4 5" key="1">
    <citation type="submission" date="2024-02" db="EMBL/GenBank/DDBJ databases">
        <title>Expansion and revision of Xanthobacter and proposal of Roseixanthobacter gen. nov.</title>
        <authorList>
            <person name="Soltysiak M.P.M."/>
            <person name="Jalihal A."/>
            <person name="Ory A."/>
            <person name="Chrisophersen C."/>
            <person name="Lee A.D."/>
            <person name="Boulton J."/>
            <person name="Springer M."/>
        </authorList>
    </citation>
    <scope>NUCLEOTIDE SEQUENCE [LARGE SCALE GENOMIC DNA]</scope>
    <source>
        <strain evidence="4 5">CB5</strain>
    </source>
</reference>
<dbReference type="Pfam" id="PF19305">
    <property type="entry name" value="MmgE_PrpD_C"/>
    <property type="match status" value="1"/>
</dbReference>
<feature type="domain" description="MmgE/PrpD C-terminal" evidence="3">
    <location>
        <begin position="261"/>
        <end position="409"/>
    </location>
</feature>
<dbReference type="Gene3D" id="1.10.4100.10">
    <property type="entry name" value="2-methylcitrate dehydratase PrpD"/>
    <property type="match status" value="1"/>
</dbReference>
<evidence type="ECO:0000256" key="1">
    <source>
        <dbReference type="ARBA" id="ARBA00006174"/>
    </source>
</evidence>
<evidence type="ECO:0000313" key="4">
    <source>
        <dbReference type="EMBL" id="MFG1252952.1"/>
    </source>
</evidence>
<dbReference type="InterPro" id="IPR036148">
    <property type="entry name" value="MmgE/PrpD_sf"/>
</dbReference>
<sequence length="452" mass="47846">MILSAGAMPNGAMDTMPKPIPRLVWADLPPAVQRRAVWLVRDLVAASLPGAGVASAAITAAHVERNFRSGGATILASGARSTVSGAALANGMLSDALSLNDGHVLAKGHPGANIIPAVLAAAEEADATLSEFLASVVFGYELAVRAAMDLHARSPVYRAAGAWGPMASAAAICHLRRLSDNIIRHAIGFAEFHAPHAPLLPSLSQPAMTKDAIGWGAFLGATAAELAEAGFTAHDSEFFDADPFEDIGRTWRCLDGYVKPFPVIRLSQPAIKAALDLRDRHALDHHRIARVAIRTFANSANLPRLIPTVTEEAQYGLPWPVAYALVHGRFDVQDVIDGLSDPDAATLMARIEVSILAEYDALYPAKRVSDVSIETDSGELFNSDPVTADGDAGDPGWEDIVAAKFRAHVGLEPDDLDAPLCDRPLGRLPRDELIAAICRASGPIRYGTRSGP</sequence>